<name>A0A0D0SUB0_STAGA</name>
<evidence type="ECO:0000313" key="2">
    <source>
        <dbReference type="EMBL" id="GEQ06493.1"/>
    </source>
</evidence>
<dbReference type="EMBL" id="UHDK01000001">
    <property type="protein sequence ID" value="SUM31313.1"/>
    <property type="molecule type" value="Genomic_DNA"/>
</dbReference>
<dbReference type="Pfam" id="PF00903">
    <property type="entry name" value="Glyoxalase"/>
    <property type="match status" value="1"/>
</dbReference>
<gene>
    <name evidence="3" type="primary">glx</name>
    <name evidence="2" type="synonym">glxI</name>
    <name evidence="3" type="ORF">NCTC12195_00720</name>
    <name evidence="2" type="ORF">SGA02_23210</name>
</gene>
<dbReference type="SUPFAM" id="SSF54593">
    <property type="entry name" value="Glyoxalase/Bleomycin resistance protein/Dihydroxybiphenyl dioxygenase"/>
    <property type="match status" value="1"/>
</dbReference>
<organism evidence="3 4">
    <name type="scientific">Staphylococcus gallinarum</name>
    <dbReference type="NCBI Taxonomy" id="1293"/>
    <lineage>
        <taxon>Bacteria</taxon>
        <taxon>Bacillati</taxon>
        <taxon>Bacillota</taxon>
        <taxon>Bacilli</taxon>
        <taxon>Bacillales</taxon>
        <taxon>Staphylococcaceae</taxon>
        <taxon>Staphylococcus</taxon>
    </lineage>
</organism>
<feature type="domain" description="Glyoxalase/fosfomycin resistance/dioxygenase" evidence="1">
    <location>
        <begin position="4"/>
        <end position="119"/>
    </location>
</feature>
<dbReference type="PANTHER" id="PTHR36437">
    <property type="entry name" value="GLYOXALASE/BLEOMYCIN RESISTANCE PROTEIN/DIOXYGENASE"/>
    <property type="match status" value="1"/>
</dbReference>
<evidence type="ECO:0000313" key="4">
    <source>
        <dbReference type="Proteomes" id="UP000255277"/>
    </source>
</evidence>
<protein>
    <submittedName>
        <fullName evidence="2">Lactoylglutathione lyase</fullName>
    </submittedName>
    <submittedName>
        <fullName evidence="3">Putative glyoxalase</fullName>
        <ecNumber evidence="3">4.4.1.5</ecNumber>
    </submittedName>
</protein>
<sequence length="125" mass="14458">MLKRLDEVMIYVYDHDKVMQFWTEHLNFTVSEDTAEMGMRVVKLLPQDQAETAIVLQDKKKVDEMDMGVSTATPSLIFATTQFDELYQHLNDNDITVGDIMTLPMGRVFNFADPEDNYFAVKEVK</sequence>
<keyword evidence="5" id="KW-1185">Reference proteome</keyword>
<dbReference type="Proteomes" id="UP000321057">
    <property type="component" value="Unassembled WGS sequence"/>
</dbReference>
<evidence type="ECO:0000259" key="1">
    <source>
        <dbReference type="Pfam" id="PF00903"/>
    </source>
</evidence>
<keyword evidence="3" id="KW-0456">Lyase</keyword>
<evidence type="ECO:0000313" key="5">
    <source>
        <dbReference type="Proteomes" id="UP000321057"/>
    </source>
</evidence>
<dbReference type="GO" id="GO:0004462">
    <property type="term" value="F:lactoylglutathione lyase activity"/>
    <property type="evidence" value="ECO:0007669"/>
    <property type="project" value="UniProtKB-EC"/>
</dbReference>
<reference evidence="2 5" key="2">
    <citation type="submission" date="2019-07" db="EMBL/GenBank/DDBJ databases">
        <title>Whole genome shotgun sequence of Staphylococcus gallinarum NBRC 109767.</title>
        <authorList>
            <person name="Hosoyama A."/>
            <person name="Uohara A."/>
            <person name="Ohji S."/>
            <person name="Ichikawa N."/>
        </authorList>
    </citation>
    <scope>NUCLEOTIDE SEQUENCE [LARGE SCALE GENOMIC DNA]</scope>
    <source>
        <strain evidence="2 5">NBRC 109767</strain>
    </source>
</reference>
<dbReference type="InterPro" id="IPR004360">
    <property type="entry name" value="Glyas_Fos-R_dOase_dom"/>
</dbReference>
<accession>A0A0D0SUB0</accession>
<dbReference type="InterPro" id="IPR029068">
    <property type="entry name" value="Glyas_Bleomycin-R_OHBP_Dase"/>
</dbReference>
<dbReference type="AlphaFoldDB" id="A0A0D0SUB0"/>
<dbReference type="OrthoDB" id="9803079at2"/>
<dbReference type="EMBL" id="BKAX01000006">
    <property type="protein sequence ID" value="GEQ06493.1"/>
    <property type="molecule type" value="Genomic_DNA"/>
</dbReference>
<dbReference type="Proteomes" id="UP000255277">
    <property type="component" value="Unassembled WGS sequence"/>
</dbReference>
<dbReference type="PANTHER" id="PTHR36437:SF2">
    <property type="entry name" value="GLYOXALASE_BLEOMYCIN RESISTANCE PROTEIN_DIOXYGENASE"/>
    <property type="match status" value="1"/>
</dbReference>
<dbReference type="RefSeq" id="WP_042737615.1">
    <property type="nucleotide sequence ID" value="NZ_BKAX01000006.1"/>
</dbReference>
<dbReference type="EC" id="4.4.1.5" evidence="3"/>
<proteinExistence type="predicted"/>
<dbReference type="STRING" id="1293.SH09_00285"/>
<evidence type="ECO:0000313" key="3">
    <source>
        <dbReference type="EMBL" id="SUM31313.1"/>
    </source>
</evidence>
<dbReference type="Gene3D" id="3.10.180.10">
    <property type="entry name" value="2,3-Dihydroxybiphenyl 1,2-Dioxygenase, domain 1"/>
    <property type="match status" value="1"/>
</dbReference>
<reference evidence="3 4" key="1">
    <citation type="submission" date="2018-06" db="EMBL/GenBank/DDBJ databases">
        <authorList>
            <consortium name="Pathogen Informatics"/>
            <person name="Doyle S."/>
        </authorList>
    </citation>
    <scope>NUCLEOTIDE SEQUENCE [LARGE SCALE GENOMIC DNA]</scope>
    <source>
        <strain evidence="3 4">NCTC12195</strain>
    </source>
</reference>